<dbReference type="InterPro" id="IPR039104">
    <property type="entry name" value="6PGL"/>
</dbReference>
<gene>
    <name evidence="3" type="ORF">AB6A68_04865</name>
</gene>
<dbReference type="PANTHER" id="PTHR11054">
    <property type="entry name" value="6-PHOSPHOGLUCONOLACTONASE"/>
    <property type="match status" value="1"/>
</dbReference>
<dbReference type="EC" id="3.1.1.31" evidence="3"/>
<organism evidence="3 4">
    <name type="scientific">Ferrimicrobium acidiphilum</name>
    <dbReference type="NCBI Taxonomy" id="121039"/>
    <lineage>
        <taxon>Bacteria</taxon>
        <taxon>Bacillati</taxon>
        <taxon>Actinomycetota</taxon>
        <taxon>Acidimicrobiia</taxon>
        <taxon>Acidimicrobiales</taxon>
        <taxon>Acidimicrobiaceae</taxon>
        <taxon>Ferrimicrobium</taxon>
    </lineage>
</organism>
<evidence type="ECO:0000313" key="4">
    <source>
        <dbReference type="Proteomes" id="UP001560267"/>
    </source>
</evidence>
<dbReference type="GO" id="GO:0017057">
    <property type="term" value="F:6-phosphogluconolactonase activity"/>
    <property type="evidence" value="ECO:0007669"/>
    <property type="project" value="UniProtKB-EC"/>
</dbReference>
<reference evidence="3 4" key="1">
    <citation type="submission" date="2024-07" db="EMBL/GenBank/DDBJ databases">
        <title>Draft Genome Sequence of Ferrimicrobium acidiphilum Strain YE2023, Isolated from a Pulp of Bioleach Reactor.</title>
        <authorList>
            <person name="Elkina Y.A."/>
            <person name="Bulaeva A.G."/>
            <person name="Beletsky A.V."/>
            <person name="Mardanov A.V."/>
        </authorList>
    </citation>
    <scope>NUCLEOTIDE SEQUENCE [LARGE SCALE GENOMIC DNA]</scope>
    <source>
        <strain evidence="3 4">YE2023</strain>
    </source>
</reference>
<evidence type="ECO:0000256" key="1">
    <source>
        <dbReference type="ARBA" id="ARBA00004921"/>
    </source>
</evidence>
<proteinExistence type="predicted"/>
<dbReference type="InterPro" id="IPR037171">
    <property type="entry name" value="NagB/RpiA_transferase-like"/>
</dbReference>
<dbReference type="Gene3D" id="3.40.50.1360">
    <property type="match status" value="1"/>
</dbReference>
<accession>A0ABV3Y0T5</accession>
<sequence length="244" mass="26516">MANFTYEITDDIPERFAVHVNSHLPKGGLLLLSGGHTILELLAALRDSLSAYHGDPLAIGQVDERLVPSDDERSNWYHIANGLKDLEYIDLPMIKCHTPTERALLADCDTPDRSTAEARATLAKGYAKRYEFLLAEYQPWSVVHLGLGADGHTASLFPNSSALGSMSSFVTSNVDPSGANPIERVTLTFPALNRFDFRIIVATGQDKATIVERALHGDGLPIHALDTKNTLLLIDRAAASALEA</sequence>
<dbReference type="Proteomes" id="UP001560267">
    <property type="component" value="Unassembled WGS sequence"/>
</dbReference>
<dbReference type="RefSeq" id="WP_298384895.1">
    <property type="nucleotide sequence ID" value="NZ_JBFSHR010000011.1"/>
</dbReference>
<keyword evidence="4" id="KW-1185">Reference proteome</keyword>
<feature type="domain" description="Glucosamine/galactosamine-6-phosphate isomerase" evidence="2">
    <location>
        <begin position="30"/>
        <end position="227"/>
    </location>
</feature>
<dbReference type="EMBL" id="JBFSHR010000011">
    <property type="protein sequence ID" value="MEX6429168.1"/>
    <property type="molecule type" value="Genomic_DNA"/>
</dbReference>
<dbReference type="Pfam" id="PF01182">
    <property type="entry name" value="Glucosamine_iso"/>
    <property type="match status" value="1"/>
</dbReference>
<dbReference type="PANTHER" id="PTHR11054:SF0">
    <property type="entry name" value="6-PHOSPHOGLUCONOLACTONASE"/>
    <property type="match status" value="1"/>
</dbReference>
<evidence type="ECO:0000259" key="2">
    <source>
        <dbReference type="Pfam" id="PF01182"/>
    </source>
</evidence>
<protein>
    <submittedName>
        <fullName evidence="3">6-phosphogluconolactonase</fullName>
        <ecNumber evidence="3">3.1.1.31</ecNumber>
    </submittedName>
</protein>
<keyword evidence="3" id="KW-0378">Hydrolase</keyword>
<name>A0ABV3Y0T5_9ACTN</name>
<dbReference type="SUPFAM" id="SSF100950">
    <property type="entry name" value="NagB/RpiA/CoA transferase-like"/>
    <property type="match status" value="1"/>
</dbReference>
<comment type="caution">
    <text evidence="3">The sequence shown here is derived from an EMBL/GenBank/DDBJ whole genome shotgun (WGS) entry which is preliminary data.</text>
</comment>
<evidence type="ECO:0000313" key="3">
    <source>
        <dbReference type="EMBL" id="MEX6429168.1"/>
    </source>
</evidence>
<comment type="pathway">
    <text evidence="1">Carbohydrate degradation.</text>
</comment>
<dbReference type="InterPro" id="IPR006148">
    <property type="entry name" value="Glc/Gal-6P_isomerase"/>
</dbReference>